<name>A0AAD5MCA5_PARTN</name>
<proteinExistence type="predicted"/>
<evidence type="ECO:0000313" key="2">
    <source>
        <dbReference type="Proteomes" id="UP001196413"/>
    </source>
</evidence>
<evidence type="ECO:0000313" key="1">
    <source>
        <dbReference type="EMBL" id="KAJ1346447.1"/>
    </source>
</evidence>
<dbReference type="Proteomes" id="UP001196413">
    <property type="component" value="Unassembled WGS sequence"/>
</dbReference>
<accession>A0AAD5MCA5</accession>
<organism evidence="1 2">
    <name type="scientific">Parelaphostrongylus tenuis</name>
    <name type="common">Meningeal worm</name>
    <dbReference type="NCBI Taxonomy" id="148309"/>
    <lineage>
        <taxon>Eukaryota</taxon>
        <taxon>Metazoa</taxon>
        <taxon>Ecdysozoa</taxon>
        <taxon>Nematoda</taxon>
        <taxon>Chromadorea</taxon>
        <taxon>Rhabditida</taxon>
        <taxon>Rhabditina</taxon>
        <taxon>Rhabditomorpha</taxon>
        <taxon>Strongyloidea</taxon>
        <taxon>Metastrongylidae</taxon>
        <taxon>Parelaphostrongylus</taxon>
    </lineage>
</organism>
<gene>
    <name evidence="1" type="ORF">KIN20_001227</name>
</gene>
<reference evidence="1" key="1">
    <citation type="submission" date="2021-06" db="EMBL/GenBank/DDBJ databases">
        <title>Parelaphostrongylus tenuis whole genome reference sequence.</title>
        <authorList>
            <person name="Garwood T.J."/>
            <person name="Larsen P.A."/>
            <person name="Fountain-Jones N.M."/>
            <person name="Garbe J.R."/>
            <person name="Macchietto M.G."/>
            <person name="Kania S.A."/>
            <person name="Gerhold R.W."/>
            <person name="Richards J.E."/>
            <person name="Wolf T.M."/>
        </authorList>
    </citation>
    <scope>NUCLEOTIDE SEQUENCE</scope>
    <source>
        <strain evidence="1">MNPRO001-30</strain>
        <tissue evidence="1">Meninges</tissue>
    </source>
</reference>
<dbReference type="EMBL" id="JAHQIW010000172">
    <property type="protein sequence ID" value="KAJ1346447.1"/>
    <property type="molecule type" value="Genomic_DNA"/>
</dbReference>
<protein>
    <submittedName>
        <fullName evidence="1">Uncharacterized protein</fullName>
    </submittedName>
</protein>
<sequence length="102" mass="11312">MSEVMFPIDGCTASKFKILNSMDAATFRESVKATVTEPKLDLDTTQVTGRSWDLAESPSNLCRRYPVPLSKSSRYGSLHIMNISYQSPLRCNQMLSSSTGPM</sequence>
<dbReference type="AlphaFoldDB" id="A0AAD5MCA5"/>
<comment type="caution">
    <text evidence="1">The sequence shown here is derived from an EMBL/GenBank/DDBJ whole genome shotgun (WGS) entry which is preliminary data.</text>
</comment>
<keyword evidence="2" id="KW-1185">Reference proteome</keyword>